<organism evidence="2 3">
    <name type="scientific">Nocardiopsis mwathae</name>
    <dbReference type="NCBI Taxonomy" id="1472723"/>
    <lineage>
        <taxon>Bacteria</taxon>
        <taxon>Bacillati</taxon>
        <taxon>Actinomycetota</taxon>
        <taxon>Actinomycetes</taxon>
        <taxon>Streptosporangiales</taxon>
        <taxon>Nocardiopsidaceae</taxon>
        <taxon>Nocardiopsis</taxon>
    </lineage>
</organism>
<dbReference type="Proteomes" id="UP000546642">
    <property type="component" value="Unassembled WGS sequence"/>
</dbReference>
<protein>
    <submittedName>
        <fullName evidence="2">Heme A synthase</fullName>
    </submittedName>
</protein>
<keyword evidence="1" id="KW-0472">Membrane</keyword>
<reference evidence="2 3" key="1">
    <citation type="submission" date="2020-08" db="EMBL/GenBank/DDBJ databases">
        <title>Sequencing the genomes of 1000 actinobacteria strains.</title>
        <authorList>
            <person name="Klenk H.-P."/>
        </authorList>
    </citation>
    <scope>NUCLEOTIDE SEQUENCE [LARGE SCALE GENOMIC DNA]</scope>
    <source>
        <strain evidence="2 3">DSM 46659</strain>
    </source>
</reference>
<dbReference type="AlphaFoldDB" id="A0A7W9YKV4"/>
<gene>
    <name evidence="2" type="ORF">HNR23_004100</name>
</gene>
<dbReference type="RefSeq" id="WP_184077829.1">
    <property type="nucleotide sequence ID" value="NZ_JACHDS010000001.1"/>
</dbReference>
<name>A0A7W9YKV4_9ACTN</name>
<proteinExistence type="predicted"/>
<keyword evidence="1" id="KW-1133">Transmembrane helix</keyword>
<evidence type="ECO:0000256" key="1">
    <source>
        <dbReference type="SAM" id="Phobius"/>
    </source>
</evidence>
<evidence type="ECO:0000313" key="2">
    <source>
        <dbReference type="EMBL" id="MBB6174040.1"/>
    </source>
</evidence>
<dbReference type="EMBL" id="JACHDS010000001">
    <property type="protein sequence ID" value="MBB6174040.1"/>
    <property type="molecule type" value="Genomic_DNA"/>
</dbReference>
<keyword evidence="3" id="KW-1185">Reference proteome</keyword>
<keyword evidence="1" id="KW-0812">Transmembrane</keyword>
<comment type="caution">
    <text evidence="2">The sequence shown here is derived from an EMBL/GenBank/DDBJ whole genome shotgun (WGS) entry which is preliminary data.</text>
</comment>
<evidence type="ECO:0000313" key="3">
    <source>
        <dbReference type="Proteomes" id="UP000546642"/>
    </source>
</evidence>
<accession>A0A7W9YKV4</accession>
<feature type="transmembrane region" description="Helical" evidence="1">
    <location>
        <begin position="28"/>
        <end position="48"/>
    </location>
</feature>
<sequence>MRRKYHLVFGMVAAGLSASILAVDLPYYAVLATAAVTVLLVTWLTLFVREARAQAAQG</sequence>